<dbReference type="HOGENOM" id="CLU_1965432_0_0_2"/>
<gene>
    <name evidence="1" type="ordered locus">Arcpr_0958</name>
</gene>
<name>D2RI94_ARCPA</name>
<reference evidence="1 2" key="1">
    <citation type="journal article" date="2010" name="Stand. Genomic Sci.">
        <title>Complete genome sequence of Archaeoglobus profundus type strain (AV18).</title>
        <authorList>
            <person name="von Jan M."/>
            <person name="Lapidus A."/>
            <person name="Del Rio T.G."/>
            <person name="Copeland A."/>
            <person name="Tice H."/>
            <person name="Cheng J.F."/>
            <person name="Lucas S."/>
            <person name="Chen F."/>
            <person name="Nolan M."/>
            <person name="Goodwin L."/>
            <person name="Han C."/>
            <person name="Pitluck S."/>
            <person name="Liolios K."/>
            <person name="Ivanova N."/>
            <person name="Mavromatis K."/>
            <person name="Ovchinnikova G."/>
            <person name="Chertkov O."/>
            <person name="Pati A."/>
            <person name="Chen A."/>
            <person name="Palaniappan K."/>
            <person name="Land M."/>
            <person name="Hauser L."/>
            <person name="Chang Y.J."/>
            <person name="Jeffries C.D."/>
            <person name="Saunders E."/>
            <person name="Brettin T."/>
            <person name="Detter J.C."/>
            <person name="Chain P."/>
            <person name="Eichinger K."/>
            <person name="Huber H."/>
            <person name="Spring S."/>
            <person name="Rohde M."/>
            <person name="Goker M."/>
            <person name="Wirth R."/>
            <person name="Woyke T."/>
            <person name="Bristow J."/>
            <person name="Eisen J.A."/>
            <person name="Markowitz V."/>
            <person name="Hugenholtz P."/>
            <person name="Kyrpides N.C."/>
            <person name="Klenk H.P."/>
        </authorList>
    </citation>
    <scope>NUCLEOTIDE SEQUENCE [LARGE SCALE GENOMIC DNA]</scope>
    <source>
        <strain evidence="2">DSM 5631 / JCM 9629 / NBRC 100127 / Av18</strain>
    </source>
</reference>
<dbReference type="EMBL" id="CP001857">
    <property type="protein sequence ID" value="ADB58019.1"/>
    <property type="molecule type" value="Genomic_DNA"/>
</dbReference>
<organism evidence="1 2">
    <name type="scientific">Archaeoglobus profundus (strain DSM 5631 / JCM 9629 / NBRC 100127 / Av18)</name>
    <dbReference type="NCBI Taxonomy" id="572546"/>
    <lineage>
        <taxon>Archaea</taxon>
        <taxon>Methanobacteriati</taxon>
        <taxon>Methanobacteriota</taxon>
        <taxon>Archaeoglobi</taxon>
        <taxon>Archaeoglobales</taxon>
        <taxon>Archaeoglobaceae</taxon>
        <taxon>Archaeoglobus</taxon>
    </lineage>
</organism>
<dbReference type="Proteomes" id="UP000001901">
    <property type="component" value="Chromosome"/>
</dbReference>
<proteinExistence type="predicted"/>
<accession>D2RI94</accession>
<keyword evidence="2" id="KW-1185">Reference proteome</keyword>
<dbReference type="PaxDb" id="572546-Arcpr_0958"/>
<protein>
    <submittedName>
        <fullName evidence="1">Uncharacterized protein</fullName>
    </submittedName>
</protein>
<dbReference type="AlphaFoldDB" id="D2RI94"/>
<dbReference type="KEGG" id="apo:Arcpr_0958"/>
<dbReference type="STRING" id="572546.Arcpr_0958"/>
<evidence type="ECO:0000313" key="1">
    <source>
        <dbReference type="EMBL" id="ADB58019.1"/>
    </source>
</evidence>
<evidence type="ECO:0000313" key="2">
    <source>
        <dbReference type="Proteomes" id="UP000001901"/>
    </source>
</evidence>
<sequence length="127" mass="13868">MKSIMKFVGLIALLSVLVMSTASAFGIPKIGENLKNVGERLPANATVLPKTPSQTLLNVKEVSGVVFAPSKYAKSFVEDVLKDVNLPDFLKGRVFKIYILLSQNDRAILLSEQSIPTSNARFEGCRN</sequence>